<reference evidence="1" key="1">
    <citation type="submission" date="2020-02" db="EMBL/GenBank/DDBJ databases">
        <authorList>
            <person name="Palmer J.M."/>
        </authorList>
    </citation>
    <scope>NUCLEOTIDE SEQUENCE</scope>
    <source>
        <strain evidence="1">EPUS1.4</strain>
        <tissue evidence="1">Thallus</tissue>
    </source>
</reference>
<keyword evidence="2" id="KW-1185">Reference proteome</keyword>
<proteinExistence type="predicted"/>
<dbReference type="AlphaFoldDB" id="A0A8H7AWJ8"/>
<evidence type="ECO:0000313" key="2">
    <source>
        <dbReference type="Proteomes" id="UP000606974"/>
    </source>
</evidence>
<gene>
    <name evidence="1" type="ORF">GJ744_001370</name>
</gene>
<name>A0A8H7AWJ8_9EURO</name>
<comment type="caution">
    <text evidence="1">The sequence shown here is derived from an EMBL/GenBank/DDBJ whole genome shotgun (WGS) entry which is preliminary data.</text>
</comment>
<sequence length="72" mass="7830">MPLFSSLDSLDETSEAGQIFEQNSDCGECRLGLEVPNPTQVLTYRISSLEQSRSGFARSRNLSNLSGSAESD</sequence>
<protein>
    <submittedName>
        <fullName evidence="1">Uncharacterized protein</fullName>
    </submittedName>
</protein>
<dbReference type="EMBL" id="JAACFV010000012">
    <property type="protein sequence ID" value="KAF7512435.1"/>
    <property type="molecule type" value="Genomic_DNA"/>
</dbReference>
<accession>A0A8H7AWJ8</accession>
<evidence type="ECO:0000313" key="1">
    <source>
        <dbReference type="EMBL" id="KAF7512435.1"/>
    </source>
</evidence>
<organism evidence="1 2">
    <name type="scientific">Endocarpon pusillum</name>
    <dbReference type="NCBI Taxonomy" id="364733"/>
    <lineage>
        <taxon>Eukaryota</taxon>
        <taxon>Fungi</taxon>
        <taxon>Dikarya</taxon>
        <taxon>Ascomycota</taxon>
        <taxon>Pezizomycotina</taxon>
        <taxon>Eurotiomycetes</taxon>
        <taxon>Chaetothyriomycetidae</taxon>
        <taxon>Verrucariales</taxon>
        <taxon>Verrucariaceae</taxon>
        <taxon>Endocarpon</taxon>
    </lineage>
</organism>
<dbReference type="Proteomes" id="UP000606974">
    <property type="component" value="Unassembled WGS sequence"/>
</dbReference>